<sequence length="466" mass="50398">MTGTEWPVIRQRETRLEKKNLATLILLVAGLSAILLLVMGGKMSAANARIIAIVFSCILLWATAVIPGLLVSLLFFFLSTLLTPVPTAQIFSGFASSAFWLVFSGSAIGFALKESGLSDRIGIALAQWIGGSYLKALTAFAILTFLLSLVMPSTFSRIAILVPIALGYCDAVHLAEHSNGRRGILMLVIVGSYELAAAVLPANLPNVIMTGILEQSQGIHLTFSEYLLYFLPAGVIVRGAILITVSYKLFSDSVHETVRLGAYTRISGREAYVIVLLSITLIFWFADSIHHIAPGWIGLGFTLVYFLTSPAEQLTRFTHILKMDLLWFIAAIIGLTALVQHLDMQLLSLLGSATLMGNPALTYAMLIASSVCLCLLVTSNAAPALFIPLAARMVEQGALLKMGMLSQVMGYSTTFLPYQSPPIIFGNELAQIDRSASIKYCLGTAILGIVLVVPINALWWHMIGFL</sequence>
<dbReference type="GO" id="GO:0005886">
    <property type="term" value="C:plasma membrane"/>
    <property type="evidence" value="ECO:0007669"/>
    <property type="project" value="TreeGrafter"/>
</dbReference>
<feature type="transmembrane region" description="Helical" evidence="5">
    <location>
        <begin position="292"/>
        <end position="308"/>
    </location>
</feature>
<evidence type="ECO:0000256" key="5">
    <source>
        <dbReference type="SAM" id="Phobius"/>
    </source>
</evidence>
<proteinExistence type="predicted"/>
<dbReference type="AlphaFoldDB" id="G2J8G1"/>
<dbReference type="STRING" id="1070319.CAGGBEG34_200058"/>
<evidence type="ECO:0000256" key="2">
    <source>
        <dbReference type="ARBA" id="ARBA00022692"/>
    </source>
</evidence>
<dbReference type="Proteomes" id="UP000054051">
    <property type="component" value="Unassembled WGS sequence"/>
</dbReference>
<feature type="transmembrane region" description="Helical" evidence="5">
    <location>
        <begin position="90"/>
        <end position="112"/>
    </location>
</feature>
<feature type="transmembrane region" description="Helical" evidence="5">
    <location>
        <begin position="20"/>
        <end position="38"/>
    </location>
</feature>
<dbReference type="PANTHER" id="PTHR10283">
    <property type="entry name" value="SOLUTE CARRIER FAMILY 13 MEMBER"/>
    <property type="match status" value="1"/>
</dbReference>
<comment type="subcellular location">
    <subcellularLocation>
        <location evidence="1">Membrane</location>
        <topology evidence="1">Multi-pass membrane protein</topology>
    </subcellularLocation>
</comment>
<feature type="transmembrane region" description="Helical" evidence="5">
    <location>
        <begin position="360"/>
        <end position="386"/>
    </location>
</feature>
<keyword evidence="4 5" id="KW-0472">Membrane</keyword>
<feature type="transmembrane region" description="Helical" evidence="5">
    <location>
        <begin position="50"/>
        <end position="78"/>
    </location>
</feature>
<keyword evidence="2 5" id="KW-0812">Transmembrane</keyword>
<dbReference type="Pfam" id="PF00939">
    <property type="entry name" value="Na_sulph_symp"/>
    <property type="match status" value="1"/>
</dbReference>
<organism evidence="6 7">
    <name type="scientific">Candidatus Glomeribacter gigasporarum BEG34</name>
    <dbReference type="NCBI Taxonomy" id="1070319"/>
    <lineage>
        <taxon>Bacteria</taxon>
        <taxon>Pseudomonadati</taxon>
        <taxon>Pseudomonadota</taxon>
        <taxon>Betaproteobacteria</taxon>
        <taxon>Burkholderiales</taxon>
        <taxon>Burkholderiaceae</taxon>
        <taxon>Candidatus Glomeribacter</taxon>
    </lineage>
</organism>
<feature type="transmembrane region" description="Helical" evidence="5">
    <location>
        <begin position="320"/>
        <end position="340"/>
    </location>
</feature>
<dbReference type="GO" id="GO:1905039">
    <property type="term" value="P:carboxylic acid transmembrane transport"/>
    <property type="evidence" value="ECO:0007669"/>
    <property type="project" value="UniProtKB-ARBA"/>
</dbReference>
<dbReference type="PANTHER" id="PTHR10283:SF82">
    <property type="entry name" value="SOLUTE CARRIER FAMILY 13 MEMBER 2"/>
    <property type="match status" value="1"/>
</dbReference>
<evidence type="ECO:0000256" key="4">
    <source>
        <dbReference type="ARBA" id="ARBA00023136"/>
    </source>
</evidence>
<gene>
    <name evidence="6" type="ORF">CAGGBEG34_200058</name>
</gene>
<name>G2J8G1_9BURK</name>
<evidence type="ECO:0000313" key="7">
    <source>
        <dbReference type="Proteomes" id="UP000054051"/>
    </source>
</evidence>
<reference evidence="6 7" key="1">
    <citation type="submission" date="2011-08" db="EMBL/GenBank/DDBJ databases">
        <title>The genome of the obligate endobacterium of an arbuscular mycorrhizal fungus reveals an interphylum network of nutritional interactions.</title>
        <authorList>
            <person name="Ghignone S."/>
            <person name="Salvioli A."/>
            <person name="Anca I."/>
            <person name="Lumini E."/>
            <person name="Ortu G."/>
            <person name="Petiti L."/>
            <person name="Cruveiller S."/>
            <person name="Bianciotto V."/>
            <person name="Piffanelli P."/>
            <person name="Lanfranco L."/>
            <person name="Bonfante P."/>
        </authorList>
    </citation>
    <scope>NUCLEOTIDE SEQUENCE [LARGE SCALE GENOMIC DNA]</scope>
    <source>
        <strain evidence="6 7">BEG34</strain>
    </source>
</reference>
<accession>G2J8G1</accession>
<keyword evidence="3 5" id="KW-1133">Transmembrane helix</keyword>
<feature type="transmembrane region" description="Helical" evidence="5">
    <location>
        <begin position="133"/>
        <end position="151"/>
    </location>
</feature>
<dbReference type="InterPro" id="IPR001898">
    <property type="entry name" value="SLC13A/DASS"/>
</dbReference>
<dbReference type="EMBL" id="CAFB01000037">
    <property type="protein sequence ID" value="CCD29058.1"/>
    <property type="molecule type" value="Genomic_DNA"/>
</dbReference>
<protein>
    <submittedName>
        <fullName evidence="6">Sodium/sulphate symporter</fullName>
    </submittedName>
</protein>
<evidence type="ECO:0000313" key="6">
    <source>
        <dbReference type="EMBL" id="CCD29058.1"/>
    </source>
</evidence>
<evidence type="ECO:0000256" key="3">
    <source>
        <dbReference type="ARBA" id="ARBA00022989"/>
    </source>
</evidence>
<feature type="transmembrane region" description="Helical" evidence="5">
    <location>
        <begin position="437"/>
        <end position="460"/>
    </location>
</feature>
<dbReference type="eggNOG" id="COG0471">
    <property type="taxonomic scope" value="Bacteria"/>
</dbReference>
<evidence type="ECO:0000256" key="1">
    <source>
        <dbReference type="ARBA" id="ARBA00004141"/>
    </source>
</evidence>
<dbReference type="GO" id="GO:0008514">
    <property type="term" value="F:organic anion transmembrane transporter activity"/>
    <property type="evidence" value="ECO:0007669"/>
    <property type="project" value="UniProtKB-ARBA"/>
</dbReference>
<keyword evidence="7" id="KW-1185">Reference proteome</keyword>
<feature type="transmembrane region" description="Helical" evidence="5">
    <location>
        <begin position="226"/>
        <end position="250"/>
    </location>
</feature>
<feature type="transmembrane region" description="Helical" evidence="5">
    <location>
        <begin position="184"/>
        <end position="204"/>
    </location>
</feature>
<comment type="caution">
    <text evidence="6">The sequence shown here is derived from an EMBL/GenBank/DDBJ whole genome shotgun (WGS) entry which is preliminary data.</text>
</comment>
<feature type="transmembrane region" description="Helical" evidence="5">
    <location>
        <begin position="271"/>
        <end position="286"/>
    </location>
</feature>
<dbReference type="OrthoDB" id="5460483at2"/>